<comment type="similarity">
    <text evidence="1">Belongs to the enoyl-CoA hydratase/isomerase family.</text>
</comment>
<dbReference type="CDD" id="cd06558">
    <property type="entry name" value="crotonase-like"/>
    <property type="match status" value="1"/>
</dbReference>
<dbReference type="PANTHER" id="PTHR43802:SF1">
    <property type="entry name" value="IP11341P-RELATED"/>
    <property type="match status" value="1"/>
</dbReference>
<evidence type="ECO:0000313" key="3">
    <source>
        <dbReference type="Proteomes" id="UP000295341"/>
    </source>
</evidence>
<comment type="caution">
    <text evidence="2">The sequence shown here is derived from an EMBL/GenBank/DDBJ whole genome shotgun (WGS) entry which is preliminary data.</text>
</comment>
<gene>
    <name evidence="2" type="ORF">DFR24_2311</name>
</gene>
<dbReference type="RefSeq" id="WP_133881376.1">
    <property type="nucleotide sequence ID" value="NZ_MWIN01000036.1"/>
</dbReference>
<dbReference type="InterPro" id="IPR001753">
    <property type="entry name" value="Enoyl-CoA_hydra/iso"/>
</dbReference>
<evidence type="ECO:0000256" key="1">
    <source>
        <dbReference type="ARBA" id="ARBA00005254"/>
    </source>
</evidence>
<dbReference type="GO" id="GO:0003824">
    <property type="term" value="F:catalytic activity"/>
    <property type="evidence" value="ECO:0007669"/>
    <property type="project" value="UniProtKB-ARBA"/>
</dbReference>
<keyword evidence="3" id="KW-1185">Reference proteome</keyword>
<dbReference type="SUPFAM" id="SSF52096">
    <property type="entry name" value="ClpP/crotonase"/>
    <property type="match status" value="1"/>
</dbReference>
<dbReference type="Gene3D" id="3.90.226.10">
    <property type="entry name" value="2-enoyl-CoA Hydratase, Chain A, domain 1"/>
    <property type="match status" value="1"/>
</dbReference>
<protein>
    <submittedName>
        <fullName evidence="2">Enoyl-CoA hydratase/carnithine racemase</fullName>
    </submittedName>
</protein>
<dbReference type="Proteomes" id="UP000295341">
    <property type="component" value="Unassembled WGS sequence"/>
</dbReference>
<organism evidence="2 3">
    <name type="scientific">Panacagrimonas perspica</name>
    <dbReference type="NCBI Taxonomy" id="381431"/>
    <lineage>
        <taxon>Bacteria</taxon>
        <taxon>Pseudomonadati</taxon>
        <taxon>Pseudomonadota</taxon>
        <taxon>Gammaproteobacteria</taxon>
        <taxon>Nevskiales</taxon>
        <taxon>Nevskiaceae</taxon>
        <taxon>Panacagrimonas</taxon>
    </lineage>
</organism>
<dbReference type="PANTHER" id="PTHR43802">
    <property type="entry name" value="ENOYL-COA HYDRATASE"/>
    <property type="match status" value="1"/>
</dbReference>
<dbReference type="AlphaFoldDB" id="A0A4R7PGU1"/>
<proteinExistence type="inferred from homology"/>
<dbReference type="EMBL" id="SOBT01000008">
    <property type="protein sequence ID" value="TDU32901.1"/>
    <property type="molecule type" value="Genomic_DNA"/>
</dbReference>
<accession>A0A4R7PGU1</accession>
<sequence length="246" mass="25960">MTDAQVLRSQAGRVVTLTLNRPDKLNALTAGVLRELRVHLAAIAKDDGVGCVVLAGAGRSFCAGHDLEALAGGNALDSRYEEAETIDLLEALPQPTIGRLQGHCLTGGLELALGCDLLVAASNVKIGDTHAKWGLVPVWGLSVRLPERVGMATAKRLMFSCEILDGAAAAAIGLVDESVAEAELDARIGRIAAQVAANSSQSHRINKTLLHAGRNTSREKALRYERDMPFGQPSDSAERLAAVKVK</sequence>
<name>A0A4R7PGU1_9GAMM</name>
<dbReference type="OrthoDB" id="9777711at2"/>
<reference evidence="2 3" key="1">
    <citation type="submission" date="2019-03" db="EMBL/GenBank/DDBJ databases">
        <title>Genomic Encyclopedia of Type Strains, Phase IV (KMG-IV): sequencing the most valuable type-strain genomes for metagenomic binning, comparative biology and taxonomic classification.</title>
        <authorList>
            <person name="Goeker M."/>
        </authorList>
    </citation>
    <scope>NUCLEOTIDE SEQUENCE [LARGE SCALE GENOMIC DNA]</scope>
    <source>
        <strain evidence="2 3">DSM 26377</strain>
    </source>
</reference>
<dbReference type="InterPro" id="IPR029045">
    <property type="entry name" value="ClpP/crotonase-like_dom_sf"/>
</dbReference>
<evidence type="ECO:0000313" key="2">
    <source>
        <dbReference type="EMBL" id="TDU32901.1"/>
    </source>
</evidence>
<dbReference type="Pfam" id="PF00378">
    <property type="entry name" value="ECH_1"/>
    <property type="match status" value="1"/>
</dbReference>